<dbReference type="EMBL" id="JAACJP010000008">
    <property type="protein sequence ID" value="KAF5382575.1"/>
    <property type="molecule type" value="Genomic_DNA"/>
</dbReference>
<dbReference type="GO" id="GO:0006107">
    <property type="term" value="P:oxaloacetate metabolic process"/>
    <property type="evidence" value="ECO:0007669"/>
    <property type="project" value="TreeGrafter"/>
</dbReference>
<protein>
    <submittedName>
        <fullName evidence="8">Uncharacterized protein</fullName>
    </submittedName>
</protein>
<evidence type="ECO:0000256" key="5">
    <source>
        <dbReference type="SAM" id="SignalP"/>
    </source>
</evidence>
<dbReference type="PANTHER" id="PTHR32308:SF0">
    <property type="entry name" value="HPCH_HPAI ALDOLASE_CITRATE LYASE DOMAIN-CONTAINING PROTEIN"/>
    <property type="match status" value="1"/>
</dbReference>
<feature type="domain" description="Glycosyltransferase 61 catalytic" evidence="7">
    <location>
        <begin position="219"/>
        <end position="397"/>
    </location>
</feature>
<dbReference type="PANTHER" id="PTHR32308">
    <property type="entry name" value="LYASE BETA SUBUNIT, PUTATIVE (AFU_ORTHOLOGUE AFUA_4G13030)-RELATED"/>
    <property type="match status" value="1"/>
</dbReference>
<evidence type="ECO:0000259" key="7">
    <source>
        <dbReference type="Pfam" id="PF04577"/>
    </source>
</evidence>
<organism evidence="8 9">
    <name type="scientific">Tricholomella constricta</name>
    <dbReference type="NCBI Taxonomy" id="117010"/>
    <lineage>
        <taxon>Eukaryota</taxon>
        <taxon>Fungi</taxon>
        <taxon>Dikarya</taxon>
        <taxon>Basidiomycota</taxon>
        <taxon>Agaricomycotina</taxon>
        <taxon>Agaricomycetes</taxon>
        <taxon>Agaricomycetidae</taxon>
        <taxon>Agaricales</taxon>
        <taxon>Tricholomatineae</taxon>
        <taxon>Lyophyllaceae</taxon>
        <taxon>Tricholomella</taxon>
    </lineage>
</organism>
<proteinExistence type="predicted"/>
<feature type="domain" description="HpcH/HpaI aldolase/citrate lyase" evidence="6">
    <location>
        <begin position="478"/>
        <end position="690"/>
    </location>
</feature>
<dbReference type="OrthoDB" id="529273at2759"/>
<sequence length="736" mass="83152">MASATPTRREVLLVGLLFLFLLFVSRKPDLEHVRSIPNPLTSSESRNTTHPATSGPHLEILDAHLSWGSSPVPQTRVLAHIPGWTIFDKLYILKGVVYIVSDEPSKVPNVTHIYSKGLFIENGEEAVASRLPTDEDIRVISTKEAKVLFGTGAHILDGVNYFINDPYQFVTHYYHWSAELWFGFWRTYSSLDPAITHNGKTSLPPVRRLMFNHLDAYHWRDYAAMNEWVIRSAFPSTIMEFRDDWRDRAEMGRPFVFDRVILADRSATMMTYNFARFQRTASAPFGLPGSANWWMTMRNNAIQFTGLEENTGGGTTSTPVITYISRQEWGRRMLIKEDHEKLVEELYKLRDTYGFEVNVVAAEKMSRLEQIELAARTTIMMGVHGNGLTSLIWMKPSPRSTVMEFFFPGGFAFDYEYTTRALGMTHYGFWGSHYFTSPALPEPKYVEGFQGNSIPLDGAAVARLQMSTKALPSTPLRRSYLYVPSSSERMLQKSLSSASDMIIYDLEDSVSPSPADKRNARNRLLHFLSQPGLPDPRRVAASSSAVQTLILPKVHSAQDLSYVSRAIYSTSKKRSRDTLLNIVPSIESAKASWNLGDIAGWKSEHGPESGGRLVALLFAAEDYCVDTSIIRTPSRRELLFTRSQIVVAAKAFGLEAIDMVCVNYKDLDYLREECVDGRQLGFTGKQAIHPAQVDTIQSTFVPTLEGKCFTFEMNIMIDSHHEISQRSVVPARYFME</sequence>
<name>A0A8H5HGI9_9AGAR</name>
<dbReference type="Pfam" id="PF04577">
    <property type="entry name" value="Glyco_transf_61"/>
    <property type="match status" value="1"/>
</dbReference>
<evidence type="ECO:0000256" key="2">
    <source>
        <dbReference type="ARBA" id="ARBA00022723"/>
    </source>
</evidence>
<feature type="chain" id="PRO_5034137616" evidence="5">
    <location>
        <begin position="27"/>
        <end position="736"/>
    </location>
</feature>
<evidence type="ECO:0000313" key="8">
    <source>
        <dbReference type="EMBL" id="KAF5382575.1"/>
    </source>
</evidence>
<feature type="region of interest" description="Disordered" evidence="4">
    <location>
        <begin position="35"/>
        <end position="54"/>
    </location>
</feature>
<dbReference type="InterPro" id="IPR005000">
    <property type="entry name" value="Aldolase/citrate-lyase_domain"/>
</dbReference>
<dbReference type="InterPro" id="IPR040442">
    <property type="entry name" value="Pyrv_kinase-like_dom_sf"/>
</dbReference>
<keyword evidence="3" id="KW-0460">Magnesium</keyword>
<gene>
    <name evidence="8" type="ORF">D9615_002812</name>
</gene>
<dbReference type="GO" id="GO:0000287">
    <property type="term" value="F:magnesium ion binding"/>
    <property type="evidence" value="ECO:0007669"/>
    <property type="project" value="TreeGrafter"/>
</dbReference>
<evidence type="ECO:0000256" key="1">
    <source>
        <dbReference type="ARBA" id="ARBA00001946"/>
    </source>
</evidence>
<dbReference type="InterPro" id="IPR049625">
    <property type="entry name" value="Glyco_transf_61_cat"/>
</dbReference>
<feature type="signal peptide" evidence="5">
    <location>
        <begin position="1"/>
        <end position="26"/>
    </location>
</feature>
<evidence type="ECO:0000256" key="4">
    <source>
        <dbReference type="SAM" id="MobiDB-lite"/>
    </source>
</evidence>
<evidence type="ECO:0000259" key="6">
    <source>
        <dbReference type="Pfam" id="PF03328"/>
    </source>
</evidence>
<comment type="cofactor">
    <cofactor evidence="1">
        <name>Mg(2+)</name>
        <dbReference type="ChEBI" id="CHEBI:18420"/>
    </cofactor>
</comment>
<keyword evidence="2" id="KW-0479">Metal-binding</keyword>
<keyword evidence="9" id="KW-1185">Reference proteome</keyword>
<dbReference type="InterPro" id="IPR015813">
    <property type="entry name" value="Pyrv/PenolPyrv_kinase-like_dom"/>
</dbReference>
<keyword evidence="5" id="KW-0732">Signal</keyword>
<dbReference type="Gene3D" id="3.20.20.60">
    <property type="entry name" value="Phosphoenolpyruvate-binding domains"/>
    <property type="match status" value="1"/>
</dbReference>
<evidence type="ECO:0000256" key="3">
    <source>
        <dbReference type="ARBA" id="ARBA00022842"/>
    </source>
</evidence>
<comment type="caution">
    <text evidence="8">The sequence shown here is derived from an EMBL/GenBank/DDBJ whole genome shotgun (WGS) entry which is preliminary data.</text>
</comment>
<dbReference type="Proteomes" id="UP000565441">
    <property type="component" value="Unassembled WGS sequence"/>
</dbReference>
<dbReference type="AlphaFoldDB" id="A0A8H5HGI9"/>
<feature type="compositionally biased region" description="Polar residues" evidence="4">
    <location>
        <begin position="38"/>
        <end position="52"/>
    </location>
</feature>
<dbReference type="SUPFAM" id="SSF51621">
    <property type="entry name" value="Phosphoenolpyruvate/pyruvate domain"/>
    <property type="match status" value="1"/>
</dbReference>
<accession>A0A8H5HGI9</accession>
<evidence type="ECO:0000313" key="9">
    <source>
        <dbReference type="Proteomes" id="UP000565441"/>
    </source>
</evidence>
<dbReference type="GO" id="GO:0016757">
    <property type="term" value="F:glycosyltransferase activity"/>
    <property type="evidence" value="ECO:0007669"/>
    <property type="project" value="InterPro"/>
</dbReference>
<dbReference type="Pfam" id="PF03328">
    <property type="entry name" value="HpcH_HpaI"/>
    <property type="match status" value="1"/>
</dbReference>
<reference evidence="8 9" key="1">
    <citation type="journal article" date="2020" name="ISME J.">
        <title>Uncovering the hidden diversity of litter-decomposition mechanisms in mushroom-forming fungi.</title>
        <authorList>
            <person name="Floudas D."/>
            <person name="Bentzer J."/>
            <person name="Ahren D."/>
            <person name="Johansson T."/>
            <person name="Persson P."/>
            <person name="Tunlid A."/>
        </authorList>
    </citation>
    <scope>NUCLEOTIDE SEQUENCE [LARGE SCALE GENOMIC DNA]</scope>
    <source>
        <strain evidence="8 9">CBS 661.87</strain>
    </source>
</reference>